<evidence type="ECO:0000256" key="3">
    <source>
        <dbReference type="ARBA" id="ARBA00022692"/>
    </source>
</evidence>
<evidence type="ECO:0000256" key="1">
    <source>
        <dbReference type="ARBA" id="ARBA00004651"/>
    </source>
</evidence>
<dbReference type="GO" id="GO:0009267">
    <property type="term" value="P:cellular response to starvation"/>
    <property type="evidence" value="ECO:0007669"/>
    <property type="project" value="InterPro"/>
</dbReference>
<feature type="transmembrane region" description="Helical" evidence="6">
    <location>
        <begin position="53"/>
        <end position="77"/>
    </location>
</feature>
<keyword evidence="2" id="KW-1003">Cell membrane</keyword>
<dbReference type="GO" id="GO:0005886">
    <property type="term" value="C:plasma membrane"/>
    <property type="evidence" value="ECO:0007669"/>
    <property type="project" value="UniProtKB-SubCell"/>
</dbReference>
<dbReference type="EMBL" id="BARS01010830">
    <property type="protein sequence ID" value="GAF97755.1"/>
    <property type="molecule type" value="Genomic_DNA"/>
</dbReference>
<evidence type="ECO:0000256" key="4">
    <source>
        <dbReference type="ARBA" id="ARBA00022989"/>
    </source>
</evidence>
<reference evidence="8" key="1">
    <citation type="journal article" date="2014" name="Front. Microbiol.">
        <title>High frequency of phylogenetically diverse reductive dehalogenase-homologous genes in deep subseafloor sedimentary metagenomes.</title>
        <authorList>
            <person name="Kawai M."/>
            <person name="Futagami T."/>
            <person name="Toyoda A."/>
            <person name="Takaki Y."/>
            <person name="Nishi S."/>
            <person name="Hori S."/>
            <person name="Arai W."/>
            <person name="Tsubouchi T."/>
            <person name="Morono Y."/>
            <person name="Uchiyama I."/>
            <person name="Ito T."/>
            <person name="Fujiyama A."/>
            <person name="Inagaki F."/>
            <person name="Takami H."/>
        </authorList>
    </citation>
    <scope>NUCLEOTIDE SEQUENCE</scope>
    <source>
        <strain evidence="8">Expedition CK06-06</strain>
    </source>
</reference>
<accession>X0VAW3</accession>
<feature type="domain" description="CstA N-terminal" evidence="7">
    <location>
        <begin position="1"/>
        <end position="100"/>
    </location>
</feature>
<comment type="subcellular location">
    <subcellularLocation>
        <location evidence="1">Cell membrane</location>
        <topology evidence="1">Multi-pass membrane protein</topology>
    </subcellularLocation>
</comment>
<name>X0VAW3_9ZZZZ</name>
<feature type="non-terminal residue" evidence="8">
    <location>
        <position position="1"/>
    </location>
</feature>
<proteinExistence type="predicted"/>
<sequence length="151" mass="16504">LDTATRLQRYIVAELGTAWGAPAVAKKHPATIIAVGTALFLAFYNGTGKGALTLWPLFGATNQLLAGLALLVVTIYLARKKVSMVYTGIPMVFMIFMTGWAMILNIQKFYNTSKWLLLGIGLAVFVLEVWMIIESIIVLKAHYGEEVVPAT</sequence>
<dbReference type="AlphaFoldDB" id="X0VAW3"/>
<dbReference type="InterPro" id="IPR003706">
    <property type="entry name" value="CstA_N"/>
</dbReference>
<dbReference type="PANTHER" id="PTHR30252:SF0">
    <property type="entry name" value="PEPTIDE TRANSPORTER CSTA"/>
    <property type="match status" value="1"/>
</dbReference>
<evidence type="ECO:0000256" key="6">
    <source>
        <dbReference type="SAM" id="Phobius"/>
    </source>
</evidence>
<comment type="caution">
    <text evidence="8">The sequence shown here is derived from an EMBL/GenBank/DDBJ whole genome shotgun (WGS) entry which is preliminary data.</text>
</comment>
<organism evidence="8">
    <name type="scientific">marine sediment metagenome</name>
    <dbReference type="NCBI Taxonomy" id="412755"/>
    <lineage>
        <taxon>unclassified sequences</taxon>
        <taxon>metagenomes</taxon>
        <taxon>ecological metagenomes</taxon>
    </lineage>
</organism>
<evidence type="ECO:0000259" key="7">
    <source>
        <dbReference type="Pfam" id="PF02554"/>
    </source>
</evidence>
<keyword evidence="3 6" id="KW-0812">Transmembrane</keyword>
<evidence type="ECO:0000313" key="8">
    <source>
        <dbReference type="EMBL" id="GAF97755.1"/>
    </source>
</evidence>
<feature type="transmembrane region" description="Helical" evidence="6">
    <location>
        <begin position="115"/>
        <end position="133"/>
    </location>
</feature>
<keyword evidence="4 6" id="KW-1133">Transmembrane helix</keyword>
<dbReference type="PANTHER" id="PTHR30252">
    <property type="entry name" value="INNER MEMBRANE PEPTIDE TRANSPORTER"/>
    <property type="match status" value="1"/>
</dbReference>
<dbReference type="InterPro" id="IPR051605">
    <property type="entry name" value="CstA"/>
</dbReference>
<protein>
    <recommendedName>
        <fullName evidence="7">CstA N-terminal domain-containing protein</fullName>
    </recommendedName>
</protein>
<keyword evidence="5 6" id="KW-0472">Membrane</keyword>
<dbReference type="Pfam" id="PF02554">
    <property type="entry name" value="CstA"/>
    <property type="match status" value="1"/>
</dbReference>
<gene>
    <name evidence="8" type="ORF">S01H1_19926</name>
</gene>
<feature type="transmembrane region" description="Helical" evidence="6">
    <location>
        <begin position="84"/>
        <end position="103"/>
    </location>
</feature>
<evidence type="ECO:0000256" key="5">
    <source>
        <dbReference type="ARBA" id="ARBA00023136"/>
    </source>
</evidence>
<evidence type="ECO:0000256" key="2">
    <source>
        <dbReference type="ARBA" id="ARBA00022475"/>
    </source>
</evidence>
<feature type="transmembrane region" description="Helical" evidence="6">
    <location>
        <begin position="30"/>
        <end position="47"/>
    </location>
</feature>